<dbReference type="GO" id="GO:0016787">
    <property type="term" value="F:hydrolase activity"/>
    <property type="evidence" value="ECO:0007669"/>
    <property type="project" value="UniProtKB-KW"/>
</dbReference>
<comment type="caution">
    <text evidence="3">The sequence shown here is derived from an EMBL/GenBank/DDBJ whole genome shotgun (WGS) entry which is preliminary data.</text>
</comment>
<dbReference type="InterPro" id="IPR029058">
    <property type="entry name" value="AB_hydrolase_fold"/>
</dbReference>
<dbReference type="PANTHER" id="PTHR43798">
    <property type="entry name" value="MONOACYLGLYCEROL LIPASE"/>
    <property type="match status" value="1"/>
</dbReference>
<name>A0ABW1QW07_9ACTN</name>
<feature type="region of interest" description="Disordered" evidence="1">
    <location>
        <begin position="479"/>
        <end position="510"/>
    </location>
</feature>
<dbReference type="SUPFAM" id="SSF53474">
    <property type="entry name" value="alpha/beta-Hydrolases"/>
    <property type="match status" value="2"/>
</dbReference>
<dbReference type="RefSeq" id="WP_128219998.1">
    <property type="nucleotide sequence ID" value="NZ_CP034929.1"/>
</dbReference>
<protein>
    <submittedName>
        <fullName evidence="3">Alpha/beta fold hydrolase</fullName>
    </submittedName>
</protein>
<proteinExistence type="predicted"/>
<organism evidence="3 4">
    <name type="scientific">Nocardioides yefusunii</name>
    <dbReference type="NCBI Taxonomy" id="2500546"/>
    <lineage>
        <taxon>Bacteria</taxon>
        <taxon>Bacillati</taxon>
        <taxon>Actinomycetota</taxon>
        <taxon>Actinomycetes</taxon>
        <taxon>Propionibacteriales</taxon>
        <taxon>Nocardioidaceae</taxon>
        <taxon>Nocardioides</taxon>
    </lineage>
</organism>
<keyword evidence="3" id="KW-0378">Hydrolase</keyword>
<dbReference type="Gene3D" id="3.40.50.1820">
    <property type="entry name" value="alpha/beta hydrolase"/>
    <property type="match status" value="1"/>
</dbReference>
<dbReference type="PANTHER" id="PTHR43798:SF33">
    <property type="entry name" value="HYDROLASE, PUTATIVE (AFU_ORTHOLOGUE AFUA_2G14860)-RELATED"/>
    <property type="match status" value="1"/>
</dbReference>
<reference evidence="4" key="1">
    <citation type="journal article" date="2019" name="Int. J. Syst. Evol. Microbiol.">
        <title>The Global Catalogue of Microorganisms (GCM) 10K type strain sequencing project: providing services to taxonomists for standard genome sequencing and annotation.</title>
        <authorList>
            <consortium name="The Broad Institute Genomics Platform"/>
            <consortium name="The Broad Institute Genome Sequencing Center for Infectious Disease"/>
            <person name="Wu L."/>
            <person name="Ma J."/>
        </authorList>
    </citation>
    <scope>NUCLEOTIDE SEQUENCE [LARGE SCALE GENOMIC DNA]</scope>
    <source>
        <strain evidence="4">DFY28</strain>
    </source>
</reference>
<gene>
    <name evidence="3" type="ORF">ACFPWU_08555</name>
</gene>
<feature type="domain" description="AB hydrolase-1" evidence="2">
    <location>
        <begin position="357"/>
        <end position="489"/>
    </location>
</feature>
<keyword evidence="4" id="KW-1185">Reference proteome</keyword>
<feature type="region of interest" description="Disordered" evidence="1">
    <location>
        <begin position="1"/>
        <end position="21"/>
    </location>
</feature>
<dbReference type="EMBL" id="JBHSQI010000004">
    <property type="protein sequence ID" value="MFC6153712.1"/>
    <property type="molecule type" value="Genomic_DNA"/>
</dbReference>
<dbReference type="Proteomes" id="UP001596098">
    <property type="component" value="Unassembled WGS sequence"/>
</dbReference>
<dbReference type="Pfam" id="PF00561">
    <property type="entry name" value="Abhydrolase_1"/>
    <property type="match status" value="1"/>
</dbReference>
<dbReference type="InterPro" id="IPR050266">
    <property type="entry name" value="AB_hydrolase_sf"/>
</dbReference>
<evidence type="ECO:0000313" key="3">
    <source>
        <dbReference type="EMBL" id="MFC6153712.1"/>
    </source>
</evidence>
<dbReference type="Pfam" id="PF11288">
    <property type="entry name" value="DUF3089"/>
    <property type="match status" value="1"/>
</dbReference>
<evidence type="ECO:0000256" key="1">
    <source>
        <dbReference type="SAM" id="MobiDB-lite"/>
    </source>
</evidence>
<sequence length="597" mass="63084">MSTGPHQDAQHVGHGEGDAPRTVADGVRAAFDALDVPDHAHDDAWVTRGRPTGTAGPAIFLVHPTTHRSDTDWFGDPEDAGVRSAVEEVVTAQAAAFPGELWAPHYRAASTRAFAERDAGGEEAYDLAHRDVAAAFTQFLADESRAPGPRGPLVLVGHSQGARHVRQLLLDHVEHPGIAERLVAAYAIGIDLEVDDPVVALTPLAAGVDDVGVLVAYQAGVADAPAASVLRGLCVAPTALGSPEGVSRDGGVLLLSPERVGEWHTTALSDGRLHHAEVQVLADVLRADVARRTHAWHTARRDGSPHAVAPAAPTEVERWPGVVGRLVGVQRADGARLGYAHVVDLPSAARAADDATPLVLLHKLGGWVAEWREVATALAHGRRVVVLDLPGHGGSTREGNAPWVHWPDVSAAEVLDVLDQLGLDRFHLMGCSMGGVVGMHVAAAHPDRVVSLTVVATSATPALSARRTREIDDMVRPGFGPGWMPRPGQNARAGTSDPRIAEDQNASRARGGRWVRASERGVGLAGVEQLLSRITVPVLSLNGENAGYRSYDARVAELLADVTFEVVPDAGSFVHQERPADVVAAWERFVADVAARD</sequence>
<dbReference type="InterPro" id="IPR000073">
    <property type="entry name" value="AB_hydrolase_1"/>
</dbReference>
<accession>A0ABW1QW07</accession>
<feature type="compositionally biased region" description="Basic and acidic residues" evidence="1">
    <location>
        <begin position="8"/>
        <end position="19"/>
    </location>
</feature>
<dbReference type="PRINTS" id="PR00111">
    <property type="entry name" value="ABHYDROLASE"/>
</dbReference>
<evidence type="ECO:0000259" key="2">
    <source>
        <dbReference type="Pfam" id="PF00561"/>
    </source>
</evidence>
<evidence type="ECO:0000313" key="4">
    <source>
        <dbReference type="Proteomes" id="UP001596098"/>
    </source>
</evidence>
<dbReference type="InterPro" id="IPR021440">
    <property type="entry name" value="DUF3089"/>
</dbReference>